<dbReference type="AlphaFoldDB" id="A0A5B9DG47"/>
<proteinExistence type="predicted"/>
<dbReference type="Pfam" id="PF03205">
    <property type="entry name" value="MobB"/>
    <property type="match status" value="1"/>
</dbReference>
<dbReference type="PANTHER" id="PTHR40072">
    <property type="entry name" value="MOLYBDOPTERIN-GUANINE DINUCLEOTIDE BIOSYNTHESIS ADAPTER PROTEIN-RELATED"/>
    <property type="match status" value="1"/>
</dbReference>
<accession>A0A5B9DG47</accession>
<dbReference type="InterPro" id="IPR027417">
    <property type="entry name" value="P-loop_NTPase"/>
</dbReference>
<evidence type="ECO:0000313" key="1">
    <source>
        <dbReference type="EMBL" id="QEE17706.2"/>
    </source>
</evidence>
<dbReference type="GO" id="GO:0005525">
    <property type="term" value="F:GTP binding"/>
    <property type="evidence" value="ECO:0007669"/>
    <property type="project" value="InterPro"/>
</dbReference>
<dbReference type="PANTHER" id="PTHR40072:SF1">
    <property type="entry name" value="MOLYBDOPTERIN-GUANINE DINUCLEOTIDE BIOSYNTHESIS ADAPTER PROTEIN"/>
    <property type="match status" value="1"/>
</dbReference>
<protein>
    <submittedName>
        <fullName evidence="1">Molybdopterin-guanine dinucleotide biosynthesis protein B</fullName>
    </submittedName>
</protein>
<dbReference type="NCBIfam" id="TIGR00176">
    <property type="entry name" value="mobB"/>
    <property type="match status" value="1"/>
</dbReference>
<name>A0A5B9DG47_9ARCH</name>
<dbReference type="InterPro" id="IPR052539">
    <property type="entry name" value="MGD_biosynthesis_adapter"/>
</dbReference>
<dbReference type="OrthoDB" id="9014at2157"/>
<sequence length="200" mass="22804">MMRDNEKKNKARNYSESYNQFQIISFIGFSKSGKTASIERLISFLHTQNYIILAFKHIHQENFSIDTPGKNTWKYSRAGADVVVSQSPNESAILFNRKIDPLIMIKSIIDLIQSSLKADQTSFDKKVIVILEGFRDIKVKKILCVKNLEEIKSQIEPSIVAIAGSIFSNVSELKNAKTEKFVKFINVLENPEEILKIYGI</sequence>
<dbReference type="KEGG" id="psyt:DSAG12_03544"/>
<dbReference type="EMBL" id="CP042905">
    <property type="protein sequence ID" value="QEE17706.2"/>
    <property type="molecule type" value="Genomic_DNA"/>
</dbReference>
<dbReference type="GO" id="GO:0006777">
    <property type="term" value="P:Mo-molybdopterin cofactor biosynthetic process"/>
    <property type="evidence" value="ECO:0007669"/>
    <property type="project" value="InterPro"/>
</dbReference>
<reference evidence="1 2" key="1">
    <citation type="journal article" date="2020" name="Nature">
        <title>Isolation of an archaeon at the prokaryote-eukaryote interface.</title>
        <authorList>
            <person name="Imachi H."/>
            <person name="Nobu M.K."/>
            <person name="Nakahara N."/>
            <person name="Morono Y."/>
            <person name="Ogawara M."/>
            <person name="Takaki Y."/>
            <person name="Takano Y."/>
            <person name="Uematsu K."/>
            <person name="Ikuta T."/>
            <person name="Ito M."/>
            <person name="Matsui Y."/>
            <person name="Miyazaki M."/>
            <person name="Murata K."/>
            <person name="Saito Y."/>
            <person name="Sakai S."/>
            <person name="Song C."/>
            <person name="Tasumi E."/>
            <person name="Yamanaka Y."/>
            <person name="Yamaguchi T."/>
            <person name="Kamagata Y."/>
            <person name="Tamaki H."/>
            <person name="Takai K."/>
        </authorList>
    </citation>
    <scope>NUCLEOTIDE SEQUENCE [LARGE SCALE GENOMIC DNA]</scope>
    <source>
        <strain evidence="1 2">MK-D1</strain>
    </source>
</reference>
<keyword evidence="2" id="KW-1185">Reference proteome</keyword>
<dbReference type="SUPFAM" id="SSF52540">
    <property type="entry name" value="P-loop containing nucleoside triphosphate hydrolases"/>
    <property type="match status" value="1"/>
</dbReference>
<evidence type="ECO:0000313" key="2">
    <source>
        <dbReference type="Proteomes" id="UP000321408"/>
    </source>
</evidence>
<dbReference type="Proteomes" id="UP000321408">
    <property type="component" value="Chromosome"/>
</dbReference>
<dbReference type="InterPro" id="IPR004435">
    <property type="entry name" value="MobB_dom"/>
</dbReference>
<gene>
    <name evidence="1" type="primary">mobB</name>
    <name evidence="1" type="ORF">DSAG12_03544</name>
</gene>
<organism evidence="1 2">
    <name type="scientific">Promethearchaeum syntrophicum</name>
    <dbReference type="NCBI Taxonomy" id="2594042"/>
    <lineage>
        <taxon>Archaea</taxon>
        <taxon>Promethearchaeati</taxon>
        <taxon>Promethearchaeota</taxon>
        <taxon>Promethearchaeia</taxon>
        <taxon>Promethearchaeales</taxon>
        <taxon>Promethearchaeaceae</taxon>
        <taxon>Promethearchaeum</taxon>
    </lineage>
</organism>
<dbReference type="Gene3D" id="3.40.50.300">
    <property type="entry name" value="P-loop containing nucleotide triphosphate hydrolases"/>
    <property type="match status" value="1"/>
</dbReference>
<reference evidence="1 2" key="2">
    <citation type="journal article" date="2024" name="Int. J. Syst. Evol. Microbiol.">
        <title>Promethearchaeum syntrophicum gen. nov., sp. nov., an anaerobic, obligately syntrophic archaeon, the first isolate of the lineage 'Asgard' archaea, and proposal of the new archaeal phylum Promethearchaeota phyl. nov. and kingdom Promethearchaeati regn. nov.</title>
        <authorList>
            <person name="Imachi H."/>
            <person name="Nobu M.K."/>
            <person name="Kato S."/>
            <person name="Takaki Y."/>
            <person name="Miyazaki M."/>
            <person name="Miyata M."/>
            <person name="Ogawara M."/>
            <person name="Saito Y."/>
            <person name="Sakai S."/>
            <person name="Tahara Y.O."/>
            <person name="Takano Y."/>
            <person name="Tasumi E."/>
            <person name="Uematsu K."/>
            <person name="Yoshimura T."/>
            <person name="Itoh T."/>
            <person name="Ohkuma M."/>
            <person name="Takai K."/>
        </authorList>
    </citation>
    <scope>NUCLEOTIDE SEQUENCE [LARGE SCALE GENOMIC DNA]</scope>
    <source>
        <strain evidence="1 2">MK-D1</strain>
    </source>
</reference>